<feature type="transmembrane region" description="Helical" evidence="1">
    <location>
        <begin position="202"/>
        <end position="220"/>
    </location>
</feature>
<name>A0AAP6MJT9_9GAMM</name>
<evidence type="ECO:0000256" key="1">
    <source>
        <dbReference type="SAM" id="Phobius"/>
    </source>
</evidence>
<organism evidence="2 3">
    <name type="scientific">Natronospira elongata</name>
    <dbReference type="NCBI Taxonomy" id="3110268"/>
    <lineage>
        <taxon>Bacteria</taxon>
        <taxon>Pseudomonadati</taxon>
        <taxon>Pseudomonadota</taxon>
        <taxon>Gammaproteobacteria</taxon>
        <taxon>Natronospirales</taxon>
        <taxon>Natronospiraceae</taxon>
        <taxon>Natronospira</taxon>
    </lineage>
</organism>
<feature type="transmembrane region" description="Helical" evidence="1">
    <location>
        <begin position="226"/>
        <end position="246"/>
    </location>
</feature>
<feature type="transmembrane region" description="Helical" evidence="1">
    <location>
        <begin position="101"/>
        <end position="118"/>
    </location>
</feature>
<feature type="transmembrane region" description="Helical" evidence="1">
    <location>
        <begin position="253"/>
        <end position="280"/>
    </location>
</feature>
<dbReference type="Proteomes" id="UP001302316">
    <property type="component" value="Unassembled WGS sequence"/>
</dbReference>
<evidence type="ECO:0008006" key="4">
    <source>
        <dbReference type="Google" id="ProtNLM"/>
    </source>
</evidence>
<feature type="transmembrane region" description="Helical" evidence="1">
    <location>
        <begin position="161"/>
        <end position="181"/>
    </location>
</feature>
<reference evidence="2 3" key="1">
    <citation type="submission" date="2023-12" db="EMBL/GenBank/DDBJ databases">
        <title>Whole-genome sequencing of halo(alkali)philic microorganisms from hypersaline lakes.</title>
        <authorList>
            <person name="Sorokin D.Y."/>
            <person name="Merkel A.Y."/>
            <person name="Messina E."/>
            <person name="Yakimov M."/>
        </authorList>
    </citation>
    <scope>NUCLEOTIDE SEQUENCE [LARGE SCALE GENOMIC DNA]</scope>
    <source>
        <strain evidence="2 3">AB-CW1</strain>
    </source>
</reference>
<keyword evidence="1" id="KW-0812">Transmembrane</keyword>
<evidence type="ECO:0000313" key="3">
    <source>
        <dbReference type="Proteomes" id="UP001302316"/>
    </source>
</evidence>
<dbReference type="AlphaFoldDB" id="A0AAP6MJT9"/>
<feature type="transmembrane region" description="Helical" evidence="1">
    <location>
        <begin position="20"/>
        <end position="41"/>
    </location>
</feature>
<feature type="transmembrane region" description="Helical" evidence="1">
    <location>
        <begin position="71"/>
        <end position="92"/>
    </location>
</feature>
<proteinExistence type="predicted"/>
<gene>
    <name evidence="2" type="ORF">VCB98_02360</name>
</gene>
<keyword evidence="1" id="KW-0472">Membrane</keyword>
<evidence type="ECO:0000313" key="2">
    <source>
        <dbReference type="EMBL" id="MEA5444658.1"/>
    </source>
</evidence>
<feature type="transmembrane region" description="Helical" evidence="1">
    <location>
        <begin position="48"/>
        <end position="65"/>
    </location>
</feature>
<accession>A0AAP6MJT9</accession>
<protein>
    <recommendedName>
        <fullName evidence="4">DUF2232 domain-containing protein</fullName>
    </recommendedName>
</protein>
<sequence>MQAVLGWIMSSRWRAVIGVWLMGAIQWLSLLGGGLVALVALRQGPAEGAGVAFLAALGLIPFAIMLGAPPWVLPVAALSLWLPVLVMAWALLRTASLARSFQLAALFGAMVVLALHSGDDTARQVGREMIDQWLMPFLEGREQGVPDEAALDRLAMLVPGMMAAALTAALIISLILGRWWQAILYNPGGFRAEFHELRHGQFAVLTGGVVFILAAVTTTVPLLDNLALVAILVLMFQGLAVCHAFVHRRKLGGVWLVPVYGLLLPFTVPVMSVMAALAILDNVLDLRGRYAPAPQVSDGSDD</sequence>
<keyword evidence="3" id="KW-1185">Reference proteome</keyword>
<keyword evidence="1" id="KW-1133">Transmembrane helix</keyword>
<comment type="caution">
    <text evidence="2">The sequence shown here is derived from an EMBL/GenBank/DDBJ whole genome shotgun (WGS) entry which is preliminary data.</text>
</comment>
<dbReference type="RefSeq" id="WP_346050093.1">
    <property type="nucleotide sequence ID" value="NZ_JAYGII010000003.1"/>
</dbReference>
<dbReference type="EMBL" id="JAYGII010000003">
    <property type="protein sequence ID" value="MEA5444658.1"/>
    <property type="molecule type" value="Genomic_DNA"/>
</dbReference>